<feature type="compositionally biased region" description="Basic and acidic residues" evidence="1">
    <location>
        <begin position="15"/>
        <end position="24"/>
    </location>
</feature>
<evidence type="ECO:0000313" key="3">
    <source>
        <dbReference type="Proteomes" id="UP000324222"/>
    </source>
</evidence>
<feature type="region of interest" description="Disordered" evidence="1">
    <location>
        <begin position="1"/>
        <end position="72"/>
    </location>
</feature>
<accession>A0A5B7JY14</accession>
<keyword evidence="3" id="KW-1185">Reference proteome</keyword>
<gene>
    <name evidence="2" type="ORF">E2C01_094585</name>
</gene>
<dbReference type="Proteomes" id="UP000324222">
    <property type="component" value="Unassembled WGS sequence"/>
</dbReference>
<evidence type="ECO:0000313" key="2">
    <source>
        <dbReference type="EMBL" id="MPC99186.1"/>
    </source>
</evidence>
<proteinExistence type="predicted"/>
<dbReference type="AlphaFoldDB" id="A0A5B7JY14"/>
<comment type="caution">
    <text evidence="2">The sequence shown here is derived from an EMBL/GenBank/DDBJ whole genome shotgun (WGS) entry which is preliminary data.</text>
</comment>
<name>A0A5B7JY14_PORTR</name>
<organism evidence="2 3">
    <name type="scientific">Portunus trituberculatus</name>
    <name type="common">Swimming crab</name>
    <name type="synonym">Neptunus trituberculatus</name>
    <dbReference type="NCBI Taxonomy" id="210409"/>
    <lineage>
        <taxon>Eukaryota</taxon>
        <taxon>Metazoa</taxon>
        <taxon>Ecdysozoa</taxon>
        <taxon>Arthropoda</taxon>
        <taxon>Crustacea</taxon>
        <taxon>Multicrustacea</taxon>
        <taxon>Malacostraca</taxon>
        <taxon>Eumalacostraca</taxon>
        <taxon>Eucarida</taxon>
        <taxon>Decapoda</taxon>
        <taxon>Pleocyemata</taxon>
        <taxon>Brachyura</taxon>
        <taxon>Eubrachyura</taxon>
        <taxon>Portunoidea</taxon>
        <taxon>Portunidae</taxon>
        <taxon>Portuninae</taxon>
        <taxon>Portunus</taxon>
    </lineage>
</organism>
<protein>
    <submittedName>
        <fullName evidence="2">Uncharacterized protein</fullName>
    </submittedName>
</protein>
<evidence type="ECO:0000256" key="1">
    <source>
        <dbReference type="SAM" id="MobiDB-lite"/>
    </source>
</evidence>
<sequence>MLATLRCSRVAVKGGKKEGKKRPSDGTATPPGKSGGGGDLVPPLRRLPAAGGTSTGSPSGVATDVRRGEKGR</sequence>
<feature type="compositionally biased region" description="Low complexity" evidence="1">
    <location>
        <begin position="48"/>
        <end position="63"/>
    </location>
</feature>
<reference evidence="2 3" key="1">
    <citation type="submission" date="2019-05" db="EMBL/GenBank/DDBJ databases">
        <title>Another draft genome of Portunus trituberculatus and its Hox gene families provides insights of decapod evolution.</title>
        <authorList>
            <person name="Jeong J.-H."/>
            <person name="Song I."/>
            <person name="Kim S."/>
            <person name="Choi T."/>
            <person name="Kim D."/>
            <person name="Ryu S."/>
            <person name="Kim W."/>
        </authorList>
    </citation>
    <scope>NUCLEOTIDE SEQUENCE [LARGE SCALE GENOMIC DNA]</scope>
    <source>
        <tissue evidence="2">Muscle</tissue>
    </source>
</reference>
<dbReference type="EMBL" id="VSRR010117312">
    <property type="protein sequence ID" value="MPC99186.1"/>
    <property type="molecule type" value="Genomic_DNA"/>
</dbReference>